<evidence type="ECO:0000313" key="3">
    <source>
        <dbReference type="Proteomes" id="UP000054632"/>
    </source>
</evidence>
<dbReference type="EMBL" id="JYDR01000099">
    <property type="protein sequence ID" value="KRY68988.1"/>
    <property type="molecule type" value="Genomic_DNA"/>
</dbReference>
<organism evidence="2 4">
    <name type="scientific">Trichinella pseudospiralis</name>
    <name type="common">Parasitic roundworm</name>
    <dbReference type="NCBI Taxonomy" id="6337"/>
    <lineage>
        <taxon>Eukaryota</taxon>
        <taxon>Metazoa</taxon>
        <taxon>Ecdysozoa</taxon>
        <taxon>Nematoda</taxon>
        <taxon>Enoplea</taxon>
        <taxon>Dorylaimia</taxon>
        <taxon>Trichinellida</taxon>
        <taxon>Trichinellidae</taxon>
        <taxon>Trichinella</taxon>
    </lineage>
</organism>
<reference evidence="3 4" key="1">
    <citation type="submission" date="2015-01" db="EMBL/GenBank/DDBJ databases">
        <title>Evolution of Trichinella species and genotypes.</title>
        <authorList>
            <person name="Korhonen P.K."/>
            <person name="Edoardo P."/>
            <person name="Giuseppe L.R."/>
            <person name="Gasser R.B."/>
        </authorList>
    </citation>
    <scope>NUCLEOTIDE SEQUENCE [LARGE SCALE GENOMIC DNA]</scope>
    <source>
        <strain evidence="1">ISS13</strain>
        <strain evidence="2">ISS176</strain>
    </source>
</reference>
<protein>
    <submittedName>
        <fullName evidence="2">Uncharacterized protein</fullName>
    </submittedName>
</protein>
<evidence type="ECO:0000313" key="1">
    <source>
        <dbReference type="EMBL" id="KRY68988.1"/>
    </source>
</evidence>
<dbReference type="Proteomes" id="UP000054826">
    <property type="component" value="Unassembled WGS sequence"/>
</dbReference>
<gene>
    <name evidence="1" type="ORF">T4A_11231</name>
    <name evidence="2" type="ORF">T4C_14053</name>
</gene>
<evidence type="ECO:0000313" key="2">
    <source>
        <dbReference type="EMBL" id="KRZ37881.1"/>
    </source>
</evidence>
<dbReference type="Proteomes" id="UP000054632">
    <property type="component" value="Unassembled WGS sequence"/>
</dbReference>
<name>A0A0V1JS98_TRIPS</name>
<dbReference type="EMBL" id="JYDV01000053">
    <property type="protein sequence ID" value="KRZ37881.1"/>
    <property type="molecule type" value="Genomic_DNA"/>
</dbReference>
<accession>A0A0V1JS98</accession>
<dbReference type="AlphaFoldDB" id="A0A0V1JS98"/>
<comment type="caution">
    <text evidence="2">The sequence shown here is derived from an EMBL/GenBank/DDBJ whole genome shotgun (WGS) entry which is preliminary data.</text>
</comment>
<evidence type="ECO:0000313" key="4">
    <source>
        <dbReference type="Proteomes" id="UP000054826"/>
    </source>
</evidence>
<proteinExistence type="predicted"/>
<sequence length="68" mass="7904">MDTITSENFSPMPIENNRHAFLLLQITVRATLSFEISSNHPEMIFMFISQKSQNIYNGIVLLRVVNYK</sequence>